<dbReference type="RefSeq" id="WP_046049821.1">
    <property type="nucleotide sequence ID" value="NZ_LACD01000052.1"/>
</dbReference>
<feature type="signal peptide" evidence="1">
    <location>
        <begin position="1"/>
        <end position="32"/>
    </location>
</feature>
<evidence type="ECO:0000256" key="1">
    <source>
        <dbReference type="SAM" id="SignalP"/>
    </source>
</evidence>
<evidence type="ECO:0000313" key="2">
    <source>
        <dbReference type="EMBL" id="KJZ33392.1"/>
    </source>
</evidence>
<dbReference type="AlphaFoldDB" id="A0A0F4SQL8"/>
<feature type="chain" id="PRO_5002477957" description="DUF1302 domain-containing protein" evidence="1">
    <location>
        <begin position="33"/>
        <end position="525"/>
    </location>
</feature>
<dbReference type="EMBL" id="LACD01000052">
    <property type="protein sequence ID" value="KJZ33392.1"/>
    <property type="molecule type" value="Genomic_DNA"/>
</dbReference>
<keyword evidence="1" id="KW-0732">Signal</keyword>
<organism evidence="2 3">
    <name type="scientific">Pseudomonas fluorescens</name>
    <dbReference type="NCBI Taxonomy" id="294"/>
    <lineage>
        <taxon>Bacteria</taxon>
        <taxon>Pseudomonadati</taxon>
        <taxon>Pseudomonadota</taxon>
        <taxon>Gammaproteobacteria</taxon>
        <taxon>Pseudomonadales</taxon>
        <taxon>Pseudomonadaceae</taxon>
        <taxon>Pseudomonas</taxon>
    </lineage>
</organism>
<reference evidence="2 3" key="1">
    <citation type="submission" date="2015-03" db="EMBL/GenBank/DDBJ databases">
        <title>Comparative genomics of Pseudomonas insights into diversity of traits involved in vanlence and defense.</title>
        <authorList>
            <person name="Qin Y."/>
        </authorList>
    </citation>
    <scope>NUCLEOTIDE SEQUENCE [LARGE SCALE GENOMIC DNA]</scope>
    <source>
        <strain evidence="2 3">C3</strain>
    </source>
</reference>
<accession>A0A0F4SQL8</accession>
<name>A0A0F4SQL8_PSEFL</name>
<gene>
    <name evidence="2" type="ORF">VC34_29855</name>
</gene>
<sequence length="525" mass="57751">MIKTIIAPQSLHPRVQLAMLLLASGLGSQASAMSFQPNEDLSVDWDTTLTYSLAWRTESRDHKLTANANGNDGDNAFDKGSLINNRSGFLTEANIKWREDYGVFLRGTGFYDNVYDQGNDNDTGTSNCFAGGHCNRPDRFSQDTIDQHRNELRMLDYYAYGTWDMSGHALNARLGNQVVSWGESLFYPGISAAQSPVDATKATTPGVEVKEILLPVGQLFTQFSLTDSLDIQAYYQYKWEKTELFGVGSYFSTTDFIDEGGFNDASGFVTRLKDDKPSDSGQYGVAFTYAAASLNNTEFGLYYSRYHDKTPSLDFASNPGFYQVRYFDNIDLFGASFATVLGSVSWAGEVSYRDGSPVMVDNGFSSPVRGKTLQAQTSMIYVVGPTSFADNTTLTGELVYNTVLSNDKSAPVNLAPGFSLPGTDSLVYDRDAWGYTVQANFDYNDVFSGWDMSVPVTFSAAAHGDSSLVGSINSGQNDNRASIGSSWRYLGNFTVEARYNAYLGNANNSPLADRDNVALNFKYRF</sequence>
<evidence type="ECO:0000313" key="3">
    <source>
        <dbReference type="Proteomes" id="UP000033500"/>
    </source>
</evidence>
<dbReference type="InterPro" id="IPR010727">
    <property type="entry name" value="DUF1302"/>
</dbReference>
<dbReference type="PATRIC" id="fig|294.131.peg.5735"/>
<evidence type="ECO:0008006" key="4">
    <source>
        <dbReference type="Google" id="ProtNLM"/>
    </source>
</evidence>
<protein>
    <recommendedName>
        <fullName evidence="4">DUF1302 domain-containing protein</fullName>
    </recommendedName>
</protein>
<dbReference type="Pfam" id="PF06980">
    <property type="entry name" value="DUF1302"/>
    <property type="match status" value="1"/>
</dbReference>
<dbReference type="Proteomes" id="UP000033500">
    <property type="component" value="Unassembled WGS sequence"/>
</dbReference>
<proteinExistence type="predicted"/>
<comment type="caution">
    <text evidence="2">The sequence shown here is derived from an EMBL/GenBank/DDBJ whole genome shotgun (WGS) entry which is preliminary data.</text>
</comment>